<name>A0ABW4W3E0_9BACI</name>
<keyword evidence="4" id="KW-0862">Zinc</keyword>
<evidence type="ECO:0000256" key="4">
    <source>
        <dbReference type="ARBA" id="ARBA00022833"/>
    </source>
</evidence>
<dbReference type="InterPro" id="IPR051453">
    <property type="entry name" value="MBL_Glyoxalase_II"/>
</dbReference>
<dbReference type="EMBL" id="JBHUHQ010000021">
    <property type="protein sequence ID" value="MFD2046057.1"/>
    <property type="molecule type" value="Genomic_DNA"/>
</dbReference>
<evidence type="ECO:0000256" key="3">
    <source>
        <dbReference type="ARBA" id="ARBA00022801"/>
    </source>
</evidence>
<comment type="caution">
    <text evidence="6">The sequence shown here is derived from an EMBL/GenBank/DDBJ whole genome shotgun (WGS) entry which is preliminary data.</text>
</comment>
<dbReference type="Proteomes" id="UP001597383">
    <property type="component" value="Unassembled WGS sequence"/>
</dbReference>
<dbReference type="SUPFAM" id="SSF56281">
    <property type="entry name" value="Metallo-hydrolase/oxidoreductase"/>
    <property type="match status" value="1"/>
</dbReference>
<dbReference type="SMART" id="SM00849">
    <property type="entry name" value="Lactamase_B"/>
    <property type="match status" value="1"/>
</dbReference>
<dbReference type="PANTHER" id="PTHR46233">
    <property type="entry name" value="HYDROXYACYLGLUTATHIONE HYDROLASE GLOC"/>
    <property type="match status" value="1"/>
</dbReference>
<keyword evidence="2" id="KW-0479">Metal-binding</keyword>
<evidence type="ECO:0000313" key="7">
    <source>
        <dbReference type="Proteomes" id="UP001597383"/>
    </source>
</evidence>
<dbReference type="Pfam" id="PF00753">
    <property type="entry name" value="Lactamase_B"/>
    <property type="match status" value="1"/>
</dbReference>
<comment type="cofactor">
    <cofactor evidence="1">
        <name>Zn(2+)</name>
        <dbReference type="ChEBI" id="CHEBI:29105"/>
    </cofactor>
</comment>
<dbReference type="CDD" id="cd06262">
    <property type="entry name" value="metallo-hydrolase-like_MBL-fold"/>
    <property type="match status" value="1"/>
</dbReference>
<evidence type="ECO:0000256" key="1">
    <source>
        <dbReference type="ARBA" id="ARBA00001947"/>
    </source>
</evidence>
<sequence length="207" mass="23151">MQINQMSLGPLGTNCYIIYDQKEALIIDPGGEPEKVIDFLDSNKLTPKAILLTHAHFDHIGGVDKLRHFYQIAVYLHKLEEKWLSDSALNGSQLFMGHEISSTEPDEFLHTGEMNVADFSFHVLHTPGHSPGSVCFVFHHNNFVIGGDVLFNRGIGRTDLPGGDFSLLEESIQQKVYKLPDHYVVFPGHGPKTTIGEEKQNNPFIQA</sequence>
<evidence type="ECO:0000313" key="6">
    <source>
        <dbReference type="EMBL" id="MFD2046057.1"/>
    </source>
</evidence>
<organism evidence="6 7">
    <name type="scientific">Ornithinibacillus salinisoli</name>
    <dbReference type="NCBI Taxonomy" id="1848459"/>
    <lineage>
        <taxon>Bacteria</taxon>
        <taxon>Bacillati</taxon>
        <taxon>Bacillota</taxon>
        <taxon>Bacilli</taxon>
        <taxon>Bacillales</taxon>
        <taxon>Bacillaceae</taxon>
        <taxon>Ornithinibacillus</taxon>
    </lineage>
</organism>
<dbReference type="PANTHER" id="PTHR46233:SF3">
    <property type="entry name" value="HYDROXYACYLGLUTATHIONE HYDROLASE GLOC"/>
    <property type="match status" value="1"/>
</dbReference>
<accession>A0ABW4W3E0</accession>
<keyword evidence="7" id="KW-1185">Reference proteome</keyword>
<dbReference type="InterPro" id="IPR001279">
    <property type="entry name" value="Metallo-B-lactamas"/>
</dbReference>
<feature type="domain" description="Metallo-beta-lactamase" evidence="5">
    <location>
        <begin position="12"/>
        <end position="189"/>
    </location>
</feature>
<evidence type="ECO:0000256" key="2">
    <source>
        <dbReference type="ARBA" id="ARBA00022723"/>
    </source>
</evidence>
<dbReference type="Gene3D" id="3.60.15.10">
    <property type="entry name" value="Ribonuclease Z/Hydroxyacylglutathione hydrolase-like"/>
    <property type="match status" value="1"/>
</dbReference>
<reference evidence="7" key="1">
    <citation type="journal article" date="2019" name="Int. J. Syst. Evol. Microbiol.">
        <title>The Global Catalogue of Microorganisms (GCM) 10K type strain sequencing project: providing services to taxonomists for standard genome sequencing and annotation.</title>
        <authorList>
            <consortium name="The Broad Institute Genomics Platform"/>
            <consortium name="The Broad Institute Genome Sequencing Center for Infectious Disease"/>
            <person name="Wu L."/>
            <person name="Ma J."/>
        </authorList>
    </citation>
    <scope>NUCLEOTIDE SEQUENCE [LARGE SCALE GENOMIC DNA]</scope>
    <source>
        <strain evidence="7">R28</strain>
    </source>
</reference>
<dbReference type="RefSeq" id="WP_377557002.1">
    <property type="nucleotide sequence ID" value="NZ_JBHUHQ010000021.1"/>
</dbReference>
<dbReference type="InterPro" id="IPR036866">
    <property type="entry name" value="RibonucZ/Hydroxyglut_hydro"/>
</dbReference>
<protein>
    <submittedName>
        <fullName evidence="6">MBL fold metallo-hydrolase</fullName>
    </submittedName>
</protein>
<proteinExistence type="predicted"/>
<keyword evidence="3" id="KW-0378">Hydrolase</keyword>
<evidence type="ECO:0000259" key="5">
    <source>
        <dbReference type="SMART" id="SM00849"/>
    </source>
</evidence>
<gene>
    <name evidence="6" type="ORF">ACFSJF_17395</name>
</gene>